<name>A0A2P4Q7P4_RHIID</name>
<dbReference type="EMBL" id="AUPC02000081">
    <property type="protein sequence ID" value="POG73618.1"/>
    <property type="molecule type" value="Genomic_DNA"/>
</dbReference>
<dbReference type="AlphaFoldDB" id="A0A2P4Q7P4"/>
<proteinExistence type="predicted"/>
<sequence length="52" mass="6190">SKCDDLLKILVKYASFEDSDEIFLNILTRNVENIKDLYHFIRITCRTNKNLI</sequence>
<reference evidence="1 2" key="2">
    <citation type="journal article" date="2018" name="New Phytol.">
        <title>High intraspecific genome diversity in the model arbuscular mycorrhizal symbiont Rhizophagus irregularis.</title>
        <authorList>
            <person name="Chen E.C.H."/>
            <person name="Morin E."/>
            <person name="Beaudet D."/>
            <person name="Noel J."/>
            <person name="Yildirir G."/>
            <person name="Ndikumana S."/>
            <person name="Charron P."/>
            <person name="St-Onge C."/>
            <person name="Giorgi J."/>
            <person name="Kruger M."/>
            <person name="Marton T."/>
            <person name="Ropars J."/>
            <person name="Grigoriev I.V."/>
            <person name="Hainaut M."/>
            <person name="Henrissat B."/>
            <person name="Roux C."/>
            <person name="Martin F."/>
            <person name="Corradi N."/>
        </authorList>
    </citation>
    <scope>NUCLEOTIDE SEQUENCE [LARGE SCALE GENOMIC DNA]</scope>
    <source>
        <strain evidence="1 2">DAOM 197198</strain>
    </source>
</reference>
<feature type="non-terminal residue" evidence="1">
    <location>
        <position position="1"/>
    </location>
</feature>
<gene>
    <name evidence="1" type="ORF">GLOIN_2v1583333</name>
</gene>
<keyword evidence="2" id="KW-1185">Reference proteome</keyword>
<dbReference type="Proteomes" id="UP000018888">
    <property type="component" value="Unassembled WGS sequence"/>
</dbReference>
<reference evidence="1 2" key="1">
    <citation type="journal article" date="2013" name="Proc. Natl. Acad. Sci. U.S.A.">
        <title>Genome of an arbuscular mycorrhizal fungus provides insight into the oldest plant symbiosis.</title>
        <authorList>
            <person name="Tisserant E."/>
            <person name="Malbreil M."/>
            <person name="Kuo A."/>
            <person name="Kohler A."/>
            <person name="Symeonidi A."/>
            <person name="Balestrini R."/>
            <person name="Charron P."/>
            <person name="Duensing N."/>
            <person name="Frei Dit Frey N."/>
            <person name="Gianinazzi-Pearson V."/>
            <person name="Gilbert L.B."/>
            <person name="Handa Y."/>
            <person name="Herr J.R."/>
            <person name="Hijri M."/>
            <person name="Koul R."/>
            <person name="Kawaguchi M."/>
            <person name="Krajinski F."/>
            <person name="Lammers P.J."/>
            <person name="Masclaux F.G."/>
            <person name="Murat C."/>
            <person name="Morin E."/>
            <person name="Ndikumana S."/>
            <person name="Pagni M."/>
            <person name="Petitpierre D."/>
            <person name="Requena N."/>
            <person name="Rosikiewicz P."/>
            <person name="Riley R."/>
            <person name="Saito K."/>
            <person name="San Clemente H."/>
            <person name="Shapiro H."/>
            <person name="van Tuinen D."/>
            <person name="Becard G."/>
            <person name="Bonfante P."/>
            <person name="Paszkowski U."/>
            <person name="Shachar-Hill Y.Y."/>
            <person name="Tuskan G.A."/>
            <person name="Young P.W."/>
            <person name="Sanders I.R."/>
            <person name="Henrissat B."/>
            <person name="Rensing S.A."/>
            <person name="Grigoriev I.V."/>
            <person name="Corradi N."/>
            <person name="Roux C."/>
            <person name="Martin F."/>
        </authorList>
    </citation>
    <scope>NUCLEOTIDE SEQUENCE [LARGE SCALE GENOMIC DNA]</scope>
    <source>
        <strain evidence="1 2">DAOM 197198</strain>
    </source>
</reference>
<protein>
    <submittedName>
        <fullName evidence="1">Uncharacterized protein</fullName>
    </submittedName>
</protein>
<evidence type="ECO:0000313" key="1">
    <source>
        <dbReference type="EMBL" id="POG73618.1"/>
    </source>
</evidence>
<evidence type="ECO:0000313" key="2">
    <source>
        <dbReference type="Proteomes" id="UP000018888"/>
    </source>
</evidence>
<organism evidence="1 2">
    <name type="scientific">Rhizophagus irregularis (strain DAOM 181602 / DAOM 197198 / MUCL 43194)</name>
    <name type="common">Arbuscular mycorrhizal fungus</name>
    <name type="synonym">Glomus intraradices</name>
    <dbReference type="NCBI Taxonomy" id="747089"/>
    <lineage>
        <taxon>Eukaryota</taxon>
        <taxon>Fungi</taxon>
        <taxon>Fungi incertae sedis</taxon>
        <taxon>Mucoromycota</taxon>
        <taxon>Glomeromycotina</taxon>
        <taxon>Glomeromycetes</taxon>
        <taxon>Glomerales</taxon>
        <taxon>Glomeraceae</taxon>
        <taxon>Rhizophagus</taxon>
    </lineage>
</organism>
<accession>A0A2P4Q7P4</accession>
<comment type="caution">
    <text evidence="1">The sequence shown here is derived from an EMBL/GenBank/DDBJ whole genome shotgun (WGS) entry which is preliminary data.</text>
</comment>